<evidence type="ECO:0000259" key="5">
    <source>
        <dbReference type="PROSITE" id="PS50977"/>
    </source>
</evidence>
<dbReference type="EMBL" id="BAAARV010000049">
    <property type="protein sequence ID" value="GAA2360938.1"/>
    <property type="molecule type" value="Genomic_DNA"/>
</dbReference>
<dbReference type="PANTHER" id="PTHR47506:SF6">
    <property type="entry name" value="HTH-TYPE TRANSCRIPTIONAL REPRESSOR NEMR"/>
    <property type="match status" value="1"/>
</dbReference>
<accession>A0ABP5TT28</accession>
<keyword evidence="7" id="KW-1185">Reference proteome</keyword>
<sequence length="190" mass="21060">MGHREDLLEGAVRCLYEKGYARTTARDIVEASGTNLGSIGYHYGGMTNLLNAALERAIENWGMELAQALMSANAQELSGAERFERYWEYMLATVRTRRPLLLATFDAFIQMEHSPDVRTMLTNGMRDARRLWAEVFHGIDAELEPVRADQIGSLYQALVSGVLVQALINEDDAPTPQDLSAAIRAVAATL</sequence>
<dbReference type="PROSITE" id="PS50977">
    <property type="entry name" value="HTH_TETR_2"/>
    <property type="match status" value="1"/>
</dbReference>
<dbReference type="SUPFAM" id="SSF46689">
    <property type="entry name" value="Homeodomain-like"/>
    <property type="match status" value="1"/>
</dbReference>
<evidence type="ECO:0000313" key="7">
    <source>
        <dbReference type="Proteomes" id="UP001501444"/>
    </source>
</evidence>
<proteinExistence type="predicted"/>
<protein>
    <submittedName>
        <fullName evidence="6">TetR/AcrR family transcriptional regulator</fullName>
    </submittedName>
</protein>
<dbReference type="PANTHER" id="PTHR47506">
    <property type="entry name" value="TRANSCRIPTIONAL REGULATORY PROTEIN"/>
    <property type="match status" value="1"/>
</dbReference>
<comment type="caution">
    <text evidence="6">The sequence shown here is derived from an EMBL/GenBank/DDBJ whole genome shotgun (WGS) entry which is preliminary data.</text>
</comment>
<organism evidence="6 7">
    <name type="scientific">Dactylosporangium salmoneum</name>
    <dbReference type="NCBI Taxonomy" id="53361"/>
    <lineage>
        <taxon>Bacteria</taxon>
        <taxon>Bacillati</taxon>
        <taxon>Actinomycetota</taxon>
        <taxon>Actinomycetes</taxon>
        <taxon>Micromonosporales</taxon>
        <taxon>Micromonosporaceae</taxon>
        <taxon>Dactylosporangium</taxon>
    </lineage>
</organism>
<dbReference type="Pfam" id="PF17940">
    <property type="entry name" value="TetR_C_31"/>
    <property type="match status" value="1"/>
</dbReference>
<keyword evidence="1" id="KW-0805">Transcription regulation</keyword>
<dbReference type="SUPFAM" id="SSF48498">
    <property type="entry name" value="Tetracyclin repressor-like, C-terminal domain"/>
    <property type="match status" value="1"/>
</dbReference>
<feature type="DNA-binding region" description="H-T-H motif" evidence="4">
    <location>
        <begin position="24"/>
        <end position="43"/>
    </location>
</feature>
<evidence type="ECO:0000256" key="2">
    <source>
        <dbReference type="ARBA" id="ARBA00023125"/>
    </source>
</evidence>
<dbReference type="RefSeq" id="WP_344615521.1">
    <property type="nucleotide sequence ID" value="NZ_BAAARV010000049.1"/>
</dbReference>
<keyword evidence="2 4" id="KW-0238">DNA-binding</keyword>
<dbReference type="InterPro" id="IPR036271">
    <property type="entry name" value="Tet_transcr_reg_TetR-rel_C_sf"/>
</dbReference>
<evidence type="ECO:0000256" key="4">
    <source>
        <dbReference type="PROSITE-ProRule" id="PRU00335"/>
    </source>
</evidence>
<evidence type="ECO:0000313" key="6">
    <source>
        <dbReference type="EMBL" id="GAA2360938.1"/>
    </source>
</evidence>
<dbReference type="InterPro" id="IPR009057">
    <property type="entry name" value="Homeodomain-like_sf"/>
</dbReference>
<evidence type="ECO:0000256" key="1">
    <source>
        <dbReference type="ARBA" id="ARBA00023015"/>
    </source>
</evidence>
<dbReference type="InterPro" id="IPR001647">
    <property type="entry name" value="HTH_TetR"/>
</dbReference>
<gene>
    <name evidence="6" type="ORF">GCM10010170_056110</name>
</gene>
<dbReference type="Pfam" id="PF00440">
    <property type="entry name" value="TetR_N"/>
    <property type="match status" value="1"/>
</dbReference>
<feature type="domain" description="HTH tetR-type" evidence="5">
    <location>
        <begin position="1"/>
        <end position="61"/>
    </location>
</feature>
<dbReference type="Proteomes" id="UP001501444">
    <property type="component" value="Unassembled WGS sequence"/>
</dbReference>
<reference evidence="7" key="1">
    <citation type="journal article" date="2019" name="Int. J. Syst. Evol. Microbiol.">
        <title>The Global Catalogue of Microorganisms (GCM) 10K type strain sequencing project: providing services to taxonomists for standard genome sequencing and annotation.</title>
        <authorList>
            <consortium name="The Broad Institute Genomics Platform"/>
            <consortium name="The Broad Institute Genome Sequencing Center for Infectious Disease"/>
            <person name="Wu L."/>
            <person name="Ma J."/>
        </authorList>
    </citation>
    <scope>NUCLEOTIDE SEQUENCE [LARGE SCALE GENOMIC DNA]</scope>
    <source>
        <strain evidence="7">JCM 3272</strain>
    </source>
</reference>
<evidence type="ECO:0000256" key="3">
    <source>
        <dbReference type="ARBA" id="ARBA00023163"/>
    </source>
</evidence>
<dbReference type="InterPro" id="IPR041583">
    <property type="entry name" value="TetR_C_31"/>
</dbReference>
<name>A0ABP5TT28_9ACTN</name>
<keyword evidence="3" id="KW-0804">Transcription</keyword>
<dbReference type="Gene3D" id="1.10.357.10">
    <property type="entry name" value="Tetracycline Repressor, domain 2"/>
    <property type="match status" value="1"/>
</dbReference>